<protein>
    <recommendedName>
        <fullName evidence="3">Tail protein</fullName>
    </recommendedName>
</protein>
<sequence length="191" mass="20176">MKFTSKDGELRLYEGGAAPHYLVILFTNADLNFPLNRGKSEEVLVMDRGNMNTDASYRQGSDDGIMAPLPVKFSGLINDAAYTHALVQLLSGSTSVGSAGAITTAKATSSLTIAGASVATKAFADSSKRAYNLQIMYDGTTDFVYDLKEVYFPPDQQTITEGEDGVTLDANGLWYGSGGTKAAFTGGTAIT</sequence>
<dbReference type="EMBL" id="MT142839">
    <property type="protein sequence ID" value="QJA89326.1"/>
    <property type="molecule type" value="Genomic_DNA"/>
</dbReference>
<evidence type="ECO:0000313" key="1">
    <source>
        <dbReference type="EMBL" id="QJA50327.1"/>
    </source>
</evidence>
<name>A0A6H1ZSN6_9ZZZZ</name>
<evidence type="ECO:0000313" key="2">
    <source>
        <dbReference type="EMBL" id="QJA89326.1"/>
    </source>
</evidence>
<reference evidence="1" key="1">
    <citation type="submission" date="2020-03" db="EMBL/GenBank/DDBJ databases">
        <title>The deep terrestrial virosphere.</title>
        <authorList>
            <person name="Holmfeldt K."/>
            <person name="Nilsson E."/>
            <person name="Simone D."/>
            <person name="Lopez-Fernandez M."/>
            <person name="Wu X."/>
            <person name="de Brujin I."/>
            <person name="Lundin D."/>
            <person name="Andersson A."/>
            <person name="Bertilsson S."/>
            <person name="Dopson M."/>
        </authorList>
    </citation>
    <scope>NUCLEOTIDE SEQUENCE</scope>
    <source>
        <strain evidence="2">MM415B02567</strain>
        <strain evidence="1">TM448A01708</strain>
    </source>
</reference>
<dbReference type="AlphaFoldDB" id="A0A6H1ZSN6"/>
<gene>
    <name evidence="2" type="ORF">MM415B02567_0003</name>
    <name evidence="1" type="ORF">TM448A01708_0012</name>
</gene>
<accession>A0A6H1ZSN6</accession>
<organism evidence="1">
    <name type="scientific">viral metagenome</name>
    <dbReference type="NCBI Taxonomy" id="1070528"/>
    <lineage>
        <taxon>unclassified sequences</taxon>
        <taxon>metagenomes</taxon>
        <taxon>organismal metagenomes</taxon>
    </lineage>
</organism>
<proteinExistence type="predicted"/>
<evidence type="ECO:0008006" key="3">
    <source>
        <dbReference type="Google" id="ProtNLM"/>
    </source>
</evidence>
<dbReference type="EMBL" id="MT144188">
    <property type="protein sequence ID" value="QJA50327.1"/>
    <property type="molecule type" value="Genomic_DNA"/>
</dbReference>